<reference evidence="7" key="1">
    <citation type="submission" date="2025-08" db="UniProtKB">
        <authorList>
            <consortium name="RefSeq"/>
        </authorList>
    </citation>
    <scope>IDENTIFICATION</scope>
    <source>
        <strain evidence="7">Ishihara</strain>
        <tissue evidence="7">Whole body</tissue>
    </source>
</reference>
<accession>A0A9J7DSZ5</accession>
<evidence type="ECO:0000256" key="3">
    <source>
        <dbReference type="ARBA" id="ARBA00022679"/>
    </source>
</evidence>
<feature type="signal peptide" evidence="5">
    <location>
        <begin position="1"/>
        <end position="20"/>
    </location>
</feature>
<proteinExistence type="inferred from homology"/>
<feature type="transmembrane region" description="Helical" evidence="4">
    <location>
        <begin position="1030"/>
        <end position="1049"/>
    </location>
</feature>
<dbReference type="SUPFAM" id="SSF53756">
    <property type="entry name" value="UDP-Glycosyltransferase/glycogen phosphorylase"/>
    <property type="match status" value="2"/>
</dbReference>
<dbReference type="CDD" id="cd03784">
    <property type="entry name" value="GT1_Gtf-like"/>
    <property type="match status" value="2"/>
</dbReference>
<comment type="similarity">
    <text evidence="1">Belongs to the UDP-glycosyltransferase family.</text>
</comment>
<name>A0A9J7DSZ5_SPOLT</name>
<evidence type="ECO:0000256" key="2">
    <source>
        <dbReference type="ARBA" id="ARBA00022676"/>
    </source>
</evidence>
<dbReference type="InterPro" id="IPR050271">
    <property type="entry name" value="UDP-glycosyltransferase"/>
</dbReference>
<dbReference type="GO" id="GO:0008194">
    <property type="term" value="F:UDP-glycosyltransferase activity"/>
    <property type="evidence" value="ECO:0007669"/>
    <property type="project" value="InterPro"/>
</dbReference>
<dbReference type="PROSITE" id="PS51257">
    <property type="entry name" value="PROKAR_LIPOPROTEIN"/>
    <property type="match status" value="1"/>
</dbReference>
<dbReference type="PANTHER" id="PTHR48043">
    <property type="entry name" value="EG:EG0003.4 PROTEIN-RELATED"/>
    <property type="match status" value="1"/>
</dbReference>
<keyword evidence="4" id="KW-0472">Membrane</keyword>
<dbReference type="PROSITE" id="PS00375">
    <property type="entry name" value="UDPGT"/>
    <property type="match status" value="2"/>
</dbReference>
<gene>
    <name evidence="7" type="primary">LOC111349048</name>
</gene>
<evidence type="ECO:0000313" key="6">
    <source>
        <dbReference type="Proteomes" id="UP000301870"/>
    </source>
</evidence>
<dbReference type="AlphaFoldDB" id="A0A9J7DSZ5"/>
<dbReference type="RefSeq" id="XP_022815779.1">
    <property type="nucleotide sequence ID" value="XM_022960011.1"/>
</dbReference>
<evidence type="ECO:0000313" key="7">
    <source>
        <dbReference type="RefSeq" id="XP_022815779.1"/>
    </source>
</evidence>
<feature type="transmembrane region" description="Helical" evidence="4">
    <location>
        <begin position="491"/>
        <end position="513"/>
    </location>
</feature>
<evidence type="ECO:0000256" key="5">
    <source>
        <dbReference type="SAM" id="SignalP"/>
    </source>
</evidence>
<dbReference type="SMR" id="A0A9J7DSZ5"/>
<sequence length="1066" mass="120841">MEKIICLLFCTVVTLCSCEAYKILAVLPIPSPSHGILGDNLVRHLLDAGHEVTYVTPFTSKQKNHTNLHIVDVDANHVIYEDGEDQLDFQQILDHRSTVVDSPFLFWVLSNVADMTLSNPNVQKLLRDPQQKFDVILVEYIFTDVFSALSAIYQCPFIWFSTIGPHWMVLNLVHGPLNPAYNTDFLQARVPPFPFLGRVEELWTQVKGLYRHKFDFYYEEERIYQNRIVPILQELGKPVLNLNTMKYNASLLFGNSQVALGDAVPLPPNYKHIGGFHVDEVAKALPENLQKIMDEAEYGVIYFSMGSNLKSKTMPNELKKGLLKVFGGLKQTVLWKFEENLSDRPKNVHILQWAPQQSILAHPNAVLFVTHGGLLSLTEAVYFGVPVIVIPVFSDQFLNANQAQHKGIGEQIKLSYNLDKDLKVTLNKVLGDLSKYTARAKKVSAAYRDNPVKPGKEFNFWVEHVVRTRGAPHLRSVALQVPLYQQAYLDLFAVLLAAAVVIVLVVKKIVCFLTSKSKKLKRNIVIRQRIFQKDLKLIETFSKMEKLRYLLFFVVLSLCTCDAYKILVVFSNPNPSHGILGDNMVKHLLSAGHEVTYITPYIETLKNKTKAHLVDVGNTHKILEVAKDIMDLKQILEGTVESPDFKLMFELVSTIGDMTLSNANVQKLLRDPKQKFDVIIAEFMFNELFSTFSAVYQCPYIWFSTIEPNWIALHLVSDPMNPAYNSDYLHGRIPPFSFKERVEELWTQIKGLYHYNFDFYNAEEAIYQKHVVPVLKEQGKPVPDYNMLKYNASLMLGNTNVAIGNAMPLPPSYKHIGGYHIDEEVKPLPEDLKKIMDNANNGVIYFSMGSNLKSKELPDELKNGLLEVLGGLQQTVLWKFEENLPNKPKNVHIVQWAPQQSILAHHNLKLFVTHGGLLSLTEAVHFGVPLIVIPVFADQFLNANQARNKGFAERVDLSYNLDKNLKVALDKVLGDFSKYSARAKEVSAAYHDNPMKPGVALNFWVEHVVRTRGAPHLRSVALQVPLYQQAYLDLLAVILAATVVILLVVRKIISLLTVKNTKLKKN</sequence>
<dbReference type="OrthoDB" id="5835829at2759"/>
<dbReference type="PANTHER" id="PTHR48043:SF159">
    <property type="entry name" value="EG:EG0003.4 PROTEIN-RELATED"/>
    <property type="match status" value="1"/>
</dbReference>
<dbReference type="Proteomes" id="UP000301870">
    <property type="component" value="Chromosome 8"/>
</dbReference>
<dbReference type="InterPro" id="IPR035595">
    <property type="entry name" value="UDP_glycos_trans_CS"/>
</dbReference>
<keyword evidence="4" id="KW-1133">Transmembrane helix</keyword>
<keyword evidence="5" id="KW-0732">Signal</keyword>
<dbReference type="InterPro" id="IPR002213">
    <property type="entry name" value="UDP_glucos_trans"/>
</dbReference>
<keyword evidence="3" id="KW-0808">Transferase</keyword>
<organism evidence="6 7">
    <name type="scientific">Spodoptera litura</name>
    <name type="common">Asian cotton leafworm</name>
    <dbReference type="NCBI Taxonomy" id="69820"/>
    <lineage>
        <taxon>Eukaryota</taxon>
        <taxon>Metazoa</taxon>
        <taxon>Ecdysozoa</taxon>
        <taxon>Arthropoda</taxon>
        <taxon>Hexapoda</taxon>
        <taxon>Insecta</taxon>
        <taxon>Pterygota</taxon>
        <taxon>Neoptera</taxon>
        <taxon>Endopterygota</taxon>
        <taxon>Lepidoptera</taxon>
        <taxon>Glossata</taxon>
        <taxon>Ditrysia</taxon>
        <taxon>Noctuoidea</taxon>
        <taxon>Noctuidae</taxon>
        <taxon>Amphipyrinae</taxon>
        <taxon>Spodoptera</taxon>
    </lineage>
</organism>
<keyword evidence="4" id="KW-0812">Transmembrane</keyword>
<dbReference type="Gene3D" id="3.40.50.2000">
    <property type="entry name" value="Glycogen Phosphorylase B"/>
    <property type="match status" value="3"/>
</dbReference>
<dbReference type="FunFam" id="3.40.50.2000:FF:000050">
    <property type="entry name" value="UDP-glucuronosyltransferase"/>
    <property type="match status" value="2"/>
</dbReference>
<feature type="transmembrane region" description="Helical" evidence="4">
    <location>
        <begin position="549"/>
        <end position="570"/>
    </location>
</feature>
<evidence type="ECO:0000256" key="4">
    <source>
        <dbReference type="SAM" id="Phobius"/>
    </source>
</evidence>
<keyword evidence="2" id="KW-0328">Glycosyltransferase</keyword>
<dbReference type="Pfam" id="PF00201">
    <property type="entry name" value="UDPGT"/>
    <property type="match status" value="2"/>
</dbReference>
<evidence type="ECO:0000256" key="1">
    <source>
        <dbReference type="ARBA" id="ARBA00009995"/>
    </source>
</evidence>
<protein>
    <submittedName>
        <fullName evidence="7">Uncharacterized protein LOC111349048</fullName>
    </submittedName>
</protein>
<dbReference type="KEGG" id="sliu:111349048"/>
<dbReference type="GeneID" id="111349048"/>
<feature type="chain" id="PRO_5039934816" evidence="5">
    <location>
        <begin position="21"/>
        <end position="1066"/>
    </location>
</feature>
<keyword evidence="6" id="KW-1185">Reference proteome</keyword>